<name>A0ABD3I540_9MARC</name>
<dbReference type="PANTHER" id="PTHR47160">
    <property type="entry name" value="PUTATIVE-RELATED"/>
    <property type="match status" value="1"/>
</dbReference>
<evidence type="ECO:0000313" key="2">
    <source>
        <dbReference type="Proteomes" id="UP001633002"/>
    </source>
</evidence>
<sequence length="315" mass="36597">MRVTVATENLPVPQIYQEEANRLSSSATASAMLPVLQSVDTSLYRARRTRFPPLPKSRAEIVIPESLHLTDSGENFVLLQLQNNDIIVFGTSSDFDVLCNATHVYMDGTFDSCPELYRQLFTLHALFEEQQVPLLYVLMSSKERVAYISLFRALKDHAVARGRQFSPQLILSDFESGLILAIRAEFLKSIIRESASMGRLLEYFQRQWFESIPTNMWNVHGIQRRTDNNCEGWHSKFNNIVDRHHPNIFHLIERLRSEQITSVRERLQIFFGQRVQRILPHYTNVNRALEEFRVRYTRGEIGILDFLARIGVQLR</sequence>
<dbReference type="EMBL" id="JBJQOH010000002">
    <property type="protein sequence ID" value="KAL3697452.1"/>
    <property type="molecule type" value="Genomic_DNA"/>
</dbReference>
<proteinExistence type="predicted"/>
<evidence type="ECO:0008006" key="3">
    <source>
        <dbReference type="Google" id="ProtNLM"/>
    </source>
</evidence>
<evidence type="ECO:0000313" key="1">
    <source>
        <dbReference type="EMBL" id="KAL3697452.1"/>
    </source>
</evidence>
<dbReference type="PANTHER" id="PTHR47160:SF10">
    <property type="entry name" value="MULE TRANSPOSASE DOMAIN-CONTAINING PROTEIN"/>
    <property type="match status" value="1"/>
</dbReference>
<gene>
    <name evidence="1" type="ORF">R1sor_011528</name>
</gene>
<keyword evidence="2" id="KW-1185">Reference proteome</keyword>
<dbReference type="Proteomes" id="UP001633002">
    <property type="component" value="Unassembled WGS sequence"/>
</dbReference>
<dbReference type="AlphaFoldDB" id="A0ABD3I540"/>
<protein>
    <recommendedName>
        <fullName evidence="3">MULE transposase domain-containing protein</fullName>
    </recommendedName>
</protein>
<accession>A0ABD3I540</accession>
<comment type="caution">
    <text evidence="1">The sequence shown here is derived from an EMBL/GenBank/DDBJ whole genome shotgun (WGS) entry which is preliminary data.</text>
</comment>
<organism evidence="1 2">
    <name type="scientific">Riccia sorocarpa</name>
    <dbReference type="NCBI Taxonomy" id="122646"/>
    <lineage>
        <taxon>Eukaryota</taxon>
        <taxon>Viridiplantae</taxon>
        <taxon>Streptophyta</taxon>
        <taxon>Embryophyta</taxon>
        <taxon>Marchantiophyta</taxon>
        <taxon>Marchantiopsida</taxon>
        <taxon>Marchantiidae</taxon>
        <taxon>Marchantiales</taxon>
        <taxon>Ricciaceae</taxon>
        <taxon>Riccia</taxon>
    </lineage>
</organism>
<reference evidence="1 2" key="1">
    <citation type="submission" date="2024-09" db="EMBL/GenBank/DDBJ databases">
        <title>Chromosome-scale assembly of Riccia sorocarpa.</title>
        <authorList>
            <person name="Paukszto L."/>
        </authorList>
    </citation>
    <scope>NUCLEOTIDE SEQUENCE [LARGE SCALE GENOMIC DNA]</scope>
    <source>
        <strain evidence="1">LP-2024</strain>
        <tissue evidence="1">Aerial parts of the thallus</tissue>
    </source>
</reference>